<sequence>MQLFRNLLIYSLIAVILPWGALAQAAAPQALFSVVPASSEITQASDAAVHVTAKQKRCRVAILTGAPCFAAIIAQGRAAISGDLQERDALFMAAITLPKGVTTGGFLDPPRQG</sequence>
<dbReference type="RefSeq" id="WP_087212092.1">
    <property type="nucleotide sequence ID" value="NZ_CP021431.1"/>
</dbReference>
<dbReference type="KEGG" id="lvs:LOKVESSMR4R_03813"/>
<protein>
    <submittedName>
        <fullName evidence="2">Uncharacterized protein</fullName>
    </submittedName>
</protein>
<proteinExistence type="predicted"/>
<evidence type="ECO:0000313" key="2">
    <source>
        <dbReference type="EMBL" id="ARU03078.1"/>
    </source>
</evidence>
<dbReference type="Proteomes" id="UP000195273">
    <property type="component" value="Chromosome"/>
</dbReference>
<reference evidence="2 3" key="1">
    <citation type="submission" date="2017-05" db="EMBL/GenBank/DDBJ databases">
        <title>Genome Sequence of Loktanella vestfoldensis Strain SMR4r Isolated from a Culture of the Diatom Skeletonema marinoi.</title>
        <authorList>
            <person name="Topel M."/>
            <person name="Pinder M.I.M."/>
            <person name="Johansson O.N."/>
            <person name="Kourtchenko O."/>
            <person name="Godhe A."/>
            <person name="Clarke A.K."/>
        </authorList>
    </citation>
    <scope>NUCLEOTIDE SEQUENCE [LARGE SCALE GENOMIC DNA]</scope>
    <source>
        <strain evidence="2 3">SMR4r</strain>
    </source>
</reference>
<organism evidence="2 3">
    <name type="scientific">Yoonia vestfoldensis</name>
    <dbReference type="NCBI Taxonomy" id="245188"/>
    <lineage>
        <taxon>Bacteria</taxon>
        <taxon>Pseudomonadati</taxon>
        <taxon>Pseudomonadota</taxon>
        <taxon>Alphaproteobacteria</taxon>
        <taxon>Rhodobacterales</taxon>
        <taxon>Paracoccaceae</taxon>
        <taxon>Yoonia</taxon>
    </lineage>
</organism>
<dbReference type="OrthoDB" id="9865006at2"/>
<keyword evidence="1" id="KW-0732">Signal</keyword>
<evidence type="ECO:0000313" key="3">
    <source>
        <dbReference type="Proteomes" id="UP000195273"/>
    </source>
</evidence>
<feature type="signal peptide" evidence="1">
    <location>
        <begin position="1"/>
        <end position="25"/>
    </location>
</feature>
<dbReference type="AlphaFoldDB" id="A0A1Y0EI00"/>
<feature type="chain" id="PRO_5012055894" evidence="1">
    <location>
        <begin position="26"/>
        <end position="113"/>
    </location>
</feature>
<gene>
    <name evidence="2" type="ORF">LOKVESSMR4R_03813</name>
</gene>
<accession>A0A1Y0EI00</accession>
<name>A0A1Y0EI00_9RHOB</name>
<dbReference type="EMBL" id="CP021431">
    <property type="protein sequence ID" value="ARU03078.1"/>
    <property type="molecule type" value="Genomic_DNA"/>
</dbReference>
<keyword evidence="3" id="KW-1185">Reference proteome</keyword>
<evidence type="ECO:0000256" key="1">
    <source>
        <dbReference type="SAM" id="SignalP"/>
    </source>
</evidence>